<dbReference type="Proteomes" id="UP000265520">
    <property type="component" value="Unassembled WGS sequence"/>
</dbReference>
<feature type="non-terminal residue" evidence="1">
    <location>
        <position position="1"/>
    </location>
</feature>
<dbReference type="SUPFAM" id="SSF54160">
    <property type="entry name" value="Chromo domain-like"/>
    <property type="match status" value="1"/>
</dbReference>
<keyword evidence="2" id="KW-1185">Reference proteome</keyword>
<protein>
    <recommendedName>
        <fullName evidence="3">Chromo domain-containing protein</fullName>
    </recommendedName>
</protein>
<dbReference type="InterPro" id="IPR016197">
    <property type="entry name" value="Chromo-like_dom_sf"/>
</dbReference>
<organism evidence="1 2">
    <name type="scientific">Trifolium medium</name>
    <dbReference type="NCBI Taxonomy" id="97028"/>
    <lineage>
        <taxon>Eukaryota</taxon>
        <taxon>Viridiplantae</taxon>
        <taxon>Streptophyta</taxon>
        <taxon>Embryophyta</taxon>
        <taxon>Tracheophyta</taxon>
        <taxon>Spermatophyta</taxon>
        <taxon>Magnoliopsida</taxon>
        <taxon>eudicotyledons</taxon>
        <taxon>Gunneridae</taxon>
        <taxon>Pentapetalae</taxon>
        <taxon>rosids</taxon>
        <taxon>fabids</taxon>
        <taxon>Fabales</taxon>
        <taxon>Fabaceae</taxon>
        <taxon>Papilionoideae</taxon>
        <taxon>50 kb inversion clade</taxon>
        <taxon>NPAAA clade</taxon>
        <taxon>Hologalegina</taxon>
        <taxon>IRL clade</taxon>
        <taxon>Trifolieae</taxon>
        <taxon>Trifolium</taxon>
    </lineage>
</organism>
<accession>A0A392SU26</accession>
<proteinExistence type="predicted"/>
<dbReference type="AlphaFoldDB" id="A0A392SU26"/>
<dbReference type="EMBL" id="LXQA010446333">
    <property type="protein sequence ID" value="MCI52378.1"/>
    <property type="molecule type" value="Genomic_DNA"/>
</dbReference>
<comment type="caution">
    <text evidence="1">The sequence shown here is derived from an EMBL/GenBank/DDBJ whole genome shotgun (WGS) entry which is preliminary data.</text>
</comment>
<evidence type="ECO:0000313" key="1">
    <source>
        <dbReference type="EMBL" id="MCI52378.1"/>
    </source>
</evidence>
<sequence>KIQKQGAEVTQLLIHWKGKAIEDATWEDFIMFKSQFPKFNLGDKVAVEGGSIDTNLDSNSHLPEQWDMWER</sequence>
<evidence type="ECO:0008006" key="3">
    <source>
        <dbReference type="Google" id="ProtNLM"/>
    </source>
</evidence>
<evidence type="ECO:0000313" key="2">
    <source>
        <dbReference type="Proteomes" id="UP000265520"/>
    </source>
</evidence>
<reference evidence="1 2" key="1">
    <citation type="journal article" date="2018" name="Front. Plant Sci.">
        <title>Red Clover (Trifolium pratense) and Zigzag Clover (T. medium) - A Picture of Genomic Similarities and Differences.</title>
        <authorList>
            <person name="Dluhosova J."/>
            <person name="Istvanek J."/>
            <person name="Nedelnik J."/>
            <person name="Repkova J."/>
        </authorList>
    </citation>
    <scope>NUCLEOTIDE SEQUENCE [LARGE SCALE GENOMIC DNA]</scope>
    <source>
        <strain evidence="2">cv. 10/8</strain>
        <tissue evidence="1">Leaf</tissue>
    </source>
</reference>
<name>A0A392SU26_9FABA</name>